<feature type="transmembrane region" description="Helical" evidence="6">
    <location>
        <begin position="208"/>
        <end position="226"/>
    </location>
</feature>
<evidence type="ECO:0000256" key="2">
    <source>
        <dbReference type="ARBA" id="ARBA00009142"/>
    </source>
</evidence>
<evidence type="ECO:0000256" key="4">
    <source>
        <dbReference type="ARBA" id="ARBA00022989"/>
    </source>
</evidence>
<dbReference type="AlphaFoldDB" id="A0A6C0TXM5"/>
<proteinExistence type="inferred from homology"/>
<evidence type="ECO:0000256" key="3">
    <source>
        <dbReference type="ARBA" id="ARBA00022692"/>
    </source>
</evidence>
<keyword evidence="4 6" id="KW-1133">Transmembrane helix</keyword>
<gene>
    <name evidence="7" type="ORF">G3T16_03395</name>
</gene>
<protein>
    <recommendedName>
        <fullName evidence="6">Probable membrane transporter protein</fullName>
    </recommendedName>
</protein>
<keyword evidence="6" id="KW-1003">Cell membrane</keyword>
<evidence type="ECO:0000313" key="8">
    <source>
        <dbReference type="Proteomes" id="UP000477680"/>
    </source>
</evidence>
<name>A0A6C0TXM5_9GAMM</name>
<feature type="transmembrane region" description="Helical" evidence="6">
    <location>
        <begin position="88"/>
        <end position="108"/>
    </location>
</feature>
<accession>A0A6C0TXM5</accession>
<evidence type="ECO:0000256" key="5">
    <source>
        <dbReference type="ARBA" id="ARBA00023136"/>
    </source>
</evidence>
<comment type="subcellular location">
    <subcellularLocation>
        <location evidence="6">Cell membrane</location>
        <topology evidence="6">Multi-pass membrane protein</topology>
    </subcellularLocation>
    <subcellularLocation>
        <location evidence="1">Membrane</location>
        <topology evidence="1">Multi-pass membrane protein</topology>
    </subcellularLocation>
</comment>
<evidence type="ECO:0000256" key="6">
    <source>
        <dbReference type="RuleBase" id="RU363041"/>
    </source>
</evidence>
<feature type="transmembrane region" description="Helical" evidence="6">
    <location>
        <begin position="182"/>
        <end position="202"/>
    </location>
</feature>
<keyword evidence="5 6" id="KW-0472">Membrane</keyword>
<dbReference type="KEGG" id="kim:G3T16_03395"/>
<feature type="transmembrane region" description="Helical" evidence="6">
    <location>
        <begin position="145"/>
        <end position="170"/>
    </location>
</feature>
<dbReference type="Proteomes" id="UP000477680">
    <property type="component" value="Chromosome"/>
</dbReference>
<sequence>MTDLLLWQYLVIGLLFVWGGFVRSGLGFGGAVLTLPFLLMVHNAPLIYLPIIAVHLLFFSALTILQAQWRARRQPDSPATRTTVNWQFLRYALLLMLIPKLIGVAGVITLPATVVSSFIFVVVAIYAVSYILQRPFKSNSRTVDALFMVLGGYVSGTSLIAAPLVVPVAASRVARHELRDTLFVLWFVLVAIKLAAFAWSGIDLQWRAHLWLLPCAAVGHVMGLRFHDYSLRADTGFFFRVLGTGLLAVSLAGLGRMLAQGLG</sequence>
<reference evidence="7 8" key="1">
    <citation type="submission" date="2020-02" db="EMBL/GenBank/DDBJ databases">
        <title>Genome sequencing for Kineobactrum sp. M2.</title>
        <authorList>
            <person name="Park S.-J."/>
        </authorList>
    </citation>
    <scope>NUCLEOTIDE SEQUENCE [LARGE SCALE GENOMIC DNA]</scope>
    <source>
        <strain evidence="7 8">M2</strain>
    </source>
</reference>
<organism evidence="7 8">
    <name type="scientific">Kineobactrum salinum</name>
    <dbReference type="NCBI Taxonomy" id="2708301"/>
    <lineage>
        <taxon>Bacteria</taxon>
        <taxon>Pseudomonadati</taxon>
        <taxon>Pseudomonadota</taxon>
        <taxon>Gammaproteobacteria</taxon>
        <taxon>Cellvibrionales</taxon>
        <taxon>Halieaceae</taxon>
        <taxon>Kineobactrum</taxon>
    </lineage>
</organism>
<dbReference type="GO" id="GO:0005886">
    <property type="term" value="C:plasma membrane"/>
    <property type="evidence" value="ECO:0007669"/>
    <property type="project" value="UniProtKB-SubCell"/>
</dbReference>
<comment type="similarity">
    <text evidence="2 6">Belongs to the 4-toluene sulfonate uptake permease (TSUP) (TC 2.A.102) family.</text>
</comment>
<dbReference type="InterPro" id="IPR002781">
    <property type="entry name" value="TM_pro_TauE-like"/>
</dbReference>
<feature type="transmembrane region" description="Helical" evidence="6">
    <location>
        <begin position="238"/>
        <end position="259"/>
    </location>
</feature>
<keyword evidence="8" id="KW-1185">Reference proteome</keyword>
<feature type="transmembrane region" description="Helical" evidence="6">
    <location>
        <begin position="115"/>
        <end position="133"/>
    </location>
</feature>
<dbReference type="RefSeq" id="WP_163493832.1">
    <property type="nucleotide sequence ID" value="NZ_CP048711.1"/>
</dbReference>
<evidence type="ECO:0000256" key="1">
    <source>
        <dbReference type="ARBA" id="ARBA00004141"/>
    </source>
</evidence>
<dbReference type="Pfam" id="PF01925">
    <property type="entry name" value="TauE"/>
    <property type="match status" value="1"/>
</dbReference>
<feature type="transmembrane region" description="Helical" evidence="6">
    <location>
        <begin position="6"/>
        <end position="39"/>
    </location>
</feature>
<dbReference type="EMBL" id="CP048711">
    <property type="protein sequence ID" value="QIB64582.1"/>
    <property type="molecule type" value="Genomic_DNA"/>
</dbReference>
<evidence type="ECO:0000313" key="7">
    <source>
        <dbReference type="EMBL" id="QIB64582.1"/>
    </source>
</evidence>
<feature type="transmembrane region" description="Helical" evidence="6">
    <location>
        <begin position="46"/>
        <end position="68"/>
    </location>
</feature>
<keyword evidence="3 6" id="KW-0812">Transmembrane</keyword>